<comment type="caution">
    <text evidence="2">The sequence shown here is derived from an EMBL/GenBank/DDBJ whole genome shotgun (WGS) entry which is preliminary data.</text>
</comment>
<dbReference type="InterPro" id="IPR035965">
    <property type="entry name" value="PAS-like_dom_sf"/>
</dbReference>
<dbReference type="PROSITE" id="PS50112">
    <property type="entry name" value="PAS"/>
    <property type="match status" value="1"/>
</dbReference>
<name>A0A5Y9EIC3_CAMJU</name>
<dbReference type="EMBL" id="AAKBQP010000005">
    <property type="protein sequence ID" value="ECQ6902577.1"/>
    <property type="molecule type" value="Genomic_DNA"/>
</dbReference>
<protein>
    <submittedName>
        <fullName evidence="2">PAS domain-containing protein</fullName>
    </submittedName>
</protein>
<dbReference type="InterPro" id="IPR013655">
    <property type="entry name" value="PAS_fold_3"/>
</dbReference>
<dbReference type="AlphaFoldDB" id="A0A5Y9EIC3"/>
<dbReference type="NCBIfam" id="TIGR00229">
    <property type="entry name" value="sensory_box"/>
    <property type="match status" value="1"/>
</dbReference>
<dbReference type="CDD" id="cd00130">
    <property type="entry name" value="PAS"/>
    <property type="match status" value="1"/>
</dbReference>
<dbReference type="Pfam" id="PF08447">
    <property type="entry name" value="PAS_3"/>
    <property type="match status" value="1"/>
</dbReference>
<proteinExistence type="predicted"/>
<feature type="domain" description="PAS" evidence="1">
    <location>
        <begin position="17"/>
        <end position="52"/>
    </location>
</feature>
<dbReference type="InterPro" id="IPR000014">
    <property type="entry name" value="PAS"/>
</dbReference>
<accession>A0A5Y9EIC3</accession>
<dbReference type="SUPFAM" id="SSF55785">
    <property type="entry name" value="PYP-like sensor domain (PAS domain)"/>
    <property type="match status" value="1"/>
</dbReference>
<evidence type="ECO:0000259" key="1">
    <source>
        <dbReference type="PROSITE" id="PS50112"/>
    </source>
</evidence>
<reference evidence="2" key="1">
    <citation type="submission" date="2019-08" db="EMBL/GenBank/DDBJ databases">
        <authorList>
            <person name="Ashton P.M."/>
            <person name="Dallman T."/>
            <person name="Nair S."/>
            <person name="De Pinna E."/>
            <person name="Peters T."/>
            <person name="Grant K."/>
        </authorList>
    </citation>
    <scope>NUCLEOTIDE SEQUENCE</scope>
    <source>
        <strain evidence="2">277683</strain>
    </source>
</reference>
<sequence length="164" mass="19016">MKEIVLSENALITSKTDLKGNIIYANNDFLKYAGYKVDELLYKSHNIVRHEDMPRTVFKCLWDYIQKGDEIFAFVKNKSKDGNFYWVFANVTPSIDVNNNIIGYYSVRRMPNKSAISTIESLYSDLLRAEQQQGLNKGVEMLKNFCKDADKTYNELIFSLQEAK</sequence>
<gene>
    <name evidence="2" type="ORF">FZL41_04755</name>
</gene>
<evidence type="ECO:0000313" key="2">
    <source>
        <dbReference type="EMBL" id="ECQ6902577.1"/>
    </source>
</evidence>
<dbReference type="Gene3D" id="3.30.450.20">
    <property type="entry name" value="PAS domain"/>
    <property type="match status" value="1"/>
</dbReference>
<organism evidence="2">
    <name type="scientific">Campylobacter jejuni</name>
    <dbReference type="NCBI Taxonomy" id="197"/>
    <lineage>
        <taxon>Bacteria</taxon>
        <taxon>Pseudomonadati</taxon>
        <taxon>Campylobacterota</taxon>
        <taxon>Epsilonproteobacteria</taxon>
        <taxon>Campylobacterales</taxon>
        <taxon>Campylobacteraceae</taxon>
        <taxon>Campylobacter</taxon>
    </lineage>
</organism>